<evidence type="ECO:0000256" key="11">
    <source>
        <dbReference type="ARBA" id="ARBA00024816"/>
    </source>
</evidence>
<feature type="signal peptide" evidence="15">
    <location>
        <begin position="1"/>
        <end position="43"/>
    </location>
</feature>
<keyword evidence="7 14" id="KW-0812">Transmembrane</keyword>
<dbReference type="EMBL" id="BAQD01000021">
    <property type="protein sequence ID" value="GBQ07229.1"/>
    <property type="molecule type" value="Genomic_DNA"/>
</dbReference>
<comment type="caution">
    <text evidence="17">The sequence shown here is derived from an EMBL/GenBank/DDBJ whole genome shotgun (WGS) entry which is preliminary data.</text>
</comment>
<feature type="chain" id="PRO_5047400235" description="Biopolymer transport protein ExbB" evidence="15">
    <location>
        <begin position="44"/>
        <end position="351"/>
    </location>
</feature>
<evidence type="ECO:0000256" key="4">
    <source>
        <dbReference type="ARBA" id="ARBA00022448"/>
    </source>
</evidence>
<evidence type="ECO:0000256" key="13">
    <source>
        <dbReference type="SAM" id="MobiDB-lite"/>
    </source>
</evidence>
<keyword evidence="4 12" id="KW-0813">Transport</keyword>
<evidence type="ECO:0000256" key="14">
    <source>
        <dbReference type="SAM" id="Phobius"/>
    </source>
</evidence>
<evidence type="ECO:0000256" key="12">
    <source>
        <dbReference type="RuleBase" id="RU004057"/>
    </source>
</evidence>
<comment type="function">
    <text evidence="11">Involved in the TonB-dependent energy-dependent transport of various receptor-bound substrates. Protects ExbD from proteolytic degradation and functionally stabilizes TonB.</text>
</comment>
<evidence type="ECO:0000256" key="8">
    <source>
        <dbReference type="ARBA" id="ARBA00022927"/>
    </source>
</evidence>
<evidence type="ECO:0000313" key="17">
    <source>
        <dbReference type="EMBL" id="GBQ07229.1"/>
    </source>
</evidence>
<evidence type="ECO:0000256" key="3">
    <source>
        <dbReference type="ARBA" id="ARBA00022093"/>
    </source>
</evidence>
<reference evidence="17" key="1">
    <citation type="submission" date="2013-04" db="EMBL/GenBank/DDBJ databases">
        <title>The genome sequencing project of 58 acetic acid bacteria.</title>
        <authorList>
            <person name="Okamoto-Kainuma A."/>
            <person name="Ishikawa M."/>
            <person name="Umino S."/>
            <person name="Koizumi Y."/>
            <person name="Shiwa Y."/>
            <person name="Yoshikawa H."/>
            <person name="Matsutani M."/>
            <person name="Matsushita K."/>
        </authorList>
    </citation>
    <scope>NUCLEOTIDE SEQUENCE</scope>
    <source>
        <strain evidence="17">DSM 15669</strain>
    </source>
</reference>
<evidence type="ECO:0000256" key="7">
    <source>
        <dbReference type="ARBA" id="ARBA00022692"/>
    </source>
</evidence>
<feature type="compositionally biased region" description="Low complexity" evidence="13">
    <location>
        <begin position="46"/>
        <end position="90"/>
    </location>
</feature>
<name>A0ABQ0P2S1_9PROT</name>
<evidence type="ECO:0000256" key="5">
    <source>
        <dbReference type="ARBA" id="ARBA00022475"/>
    </source>
</evidence>
<keyword evidence="5" id="KW-1003">Cell membrane</keyword>
<evidence type="ECO:0000313" key="18">
    <source>
        <dbReference type="Proteomes" id="UP001062901"/>
    </source>
</evidence>
<evidence type="ECO:0000256" key="15">
    <source>
        <dbReference type="SAM" id="SignalP"/>
    </source>
</evidence>
<evidence type="ECO:0000259" key="16">
    <source>
        <dbReference type="Pfam" id="PF01618"/>
    </source>
</evidence>
<dbReference type="InterPro" id="IPR050790">
    <property type="entry name" value="ExbB/TolQ_transport"/>
</dbReference>
<keyword evidence="18" id="KW-1185">Reference proteome</keyword>
<feature type="transmembrane region" description="Helical" evidence="14">
    <location>
        <begin position="279"/>
        <end position="300"/>
    </location>
</feature>
<sequence length="351" mass="36325">MGFMTRLFRLPVTPASPKARTVGGTALALTLALASVSAPAAFAQDASQQQAPAAPPADATTPAAPPAGATTPAAPPAGATTPDANAPAPSNGTPVTATPVSDKPADKAPAENPYGLKALWKNGDVIARGVLLIMAIMSLGTWIILVTKFIEQARLFKAARDAGHTFWNQKSVQEGTKKLKAESPFRYIAETGIAAAQHHEGSMRDSIDLPSWIAMSIQRSIETVNTRLQGGLAFLGTVGSTSPFIGLFGTVWGIYHALTAIGIAGQASIDKVAGPVGESLIMTAIGLATAVPAVLGYNLLVRRNKGAMDRVRNFGSDIHSILIGGYRHGSVELDVGKSDSAPTTTTTSQRV</sequence>
<accession>A0ABQ0P2S1</accession>
<keyword evidence="9 14" id="KW-1133">Transmembrane helix</keyword>
<feature type="transmembrane region" description="Helical" evidence="14">
    <location>
        <begin position="125"/>
        <end position="147"/>
    </location>
</feature>
<gene>
    <name evidence="17" type="ORF">AA15669_1290</name>
</gene>
<keyword evidence="15" id="KW-0732">Signal</keyword>
<dbReference type="Proteomes" id="UP001062901">
    <property type="component" value="Unassembled WGS sequence"/>
</dbReference>
<keyword evidence="6" id="KW-0997">Cell inner membrane</keyword>
<evidence type="ECO:0000256" key="2">
    <source>
        <dbReference type="ARBA" id="ARBA00011471"/>
    </source>
</evidence>
<evidence type="ECO:0000256" key="10">
    <source>
        <dbReference type="ARBA" id="ARBA00023136"/>
    </source>
</evidence>
<dbReference type="InterPro" id="IPR002898">
    <property type="entry name" value="MotA_ExbB_proton_chnl"/>
</dbReference>
<comment type="subunit">
    <text evidence="2">The accessory proteins ExbB and ExbD seem to form a complex with TonB.</text>
</comment>
<evidence type="ECO:0000256" key="6">
    <source>
        <dbReference type="ARBA" id="ARBA00022519"/>
    </source>
</evidence>
<proteinExistence type="inferred from homology"/>
<comment type="similarity">
    <text evidence="12">Belongs to the exbB/tolQ family.</text>
</comment>
<dbReference type="Pfam" id="PF01618">
    <property type="entry name" value="MotA_ExbB"/>
    <property type="match status" value="1"/>
</dbReference>
<dbReference type="PANTHER" id="PTHR30625">
    <property type="entry name" value="PROTEIN TOLQ"/>
    <property type="match status" value="1"/>
</dbReference>
<feature type="domain" description="MotA/TolQ/ExbB proton channel" evidence="16">
    <location>
        <begin position="199"/>
        <end position="311"/>
    </location>
</feature>
<comment type="subcellular location">
    <subcellularLocation>
        <location evidence="1">Cell inner membrane</location>
        <topology evidence="1">Multi-pass membrane protein</topology>
    </subcellularLocation>
    <subcellularLocation>
        <location evidence="12">Membrane</location>
        <topology evidence="12">Multi-pass membrane protein</topology>
    </subcellularLocation>
</comment>
<protein>
    <recommendedName>
        <fullName evidence="3">Biopolymer transport protein ExbB</fullName>
    </recommendedName>
</protein>
<dbReference type="PANTHER" id="PTHR30625:SF14">
    <property type="entry name" value="BIOPOLYMER TRANSPORT PROTEIN EXBB"/>
    <property type="match status" value="1"/>
</dbReference>
<keyword evidence="8 12" id="KW-0653">Protein transport</keyword>
<feature type="region of interest" description="Disordered" evidence="13">
    <location>
        <begin position="46"/>
        <end position="109"/>
    </location>
</feature>
<organism evidence="17 18">
    <name type="scientific">Saccharibacter floricola DSM 15669</name>
    <dbReference type="NCBI Taxonomy" id="1123227"/>
    <lineage>
        <taxon>Bacteria</taxon>
        <taxon>Pseudomonadati</taxon>
        <taxon>Pseudomonadota</taxon>
        <taxon>Alphaproteobacteria</taxon>
        <taxon>Acetobacterales</taxon>
        <taxon>Acetobacteraceae</taxon>
        <taxon>Saccharibacter</taxon>
    </lineage>
</organism>
<keyword evidence="10 14" id="KW-0472">Membrane</keyword>
<evidence type="ECO:0000256" key="9">
    <source>
        <dbReference type="ARBA" id="ARBA00022989"/>
    </source>
</evidence>
<evidence type="ECO:0000256" key="1">
    <source>
        <dbReference type="ARBA" id="ARBA00004429"/>
    </source>
</evidence>